<reference evidence="3 4" key="1">
    <citation type="submission" date="2020-06" db="EMBL/GenBank/DDBJ databases">
        <authorList>
            <consortium name="Wellcome Sanger Institute Data Sharing"/>
        </authorList>
    </citation>
    <scope>NUCLEOTIDE SEQUENCE [LARGE SCALE GENOMIC DNA]</scope>
</reference>
<dbReference type="GeneTree" id="ENSGT01040000240916"/>
<dbReference type="GO" id="GO:0006955">
    <property type="term" value="P:immune response"/>
    <property type="evidence" value="ECO:0007669"/>
    <property type="project" value="InterPro"/>
</dbReference>
<keyword evidence="4" id="KW-1185">Reference proteome</keyword>
<reference evidence="3" key="3">
    <citation type="submission" date="2025-09" db="UniProtKB">
        <authorList>
            <consortium name="Ensembl"/>
        </authorList>
    </citation>
    <scope>IDENTIFICATION</scope>
</reference>
<protein>
    <recommendedName>
        <fullName evidence="2">Chemokine interleukin-8-like domain-containing protein</fullName>
    </recommendedName>
</protein>
<dbReference type="SUPFAM" id="SSF54117">
    <property type="entry name" value="Interleukin 8-like chemokines"/>
    <property type="match status" value="1"/>
</dbReference>
<evidence type="ECO:0000313" key="4">
    <source>
        <dbReference type="Proteomes" id="UP000694580"/>
    </source>
</evidence>
<dbReference type="SMART" id="SM00199">
    <property type="entry name" value="SCY"/>
    <property type="match status" value="1"/>
</dbReference>
<dbReference type="Proteomes" id="UP000694580">
    <property type="component" value="Chromosome 4"/>
</dbReference>
<sequence>MTNNKYSLHRITHTVYYSPSVPTVKCCTKYSTSPLPLGRIRGFKEDIPGLFITVLGRVICANPKDQWVKHAIEHVR</sequence>
<accession>A0AAY4AQ53</accession>
<dbReference type="Gene3D" id="2.40.50.40">
    <property type="match status" value="1"/>
</dbReference>
<dbReference type="Pfam" id="PF00048">
    <property type="entry name" value="IL8"/>
    <property type="match status" value="1"/>
</dbReference>
<dbReference type="Ensembl" id="ENSDCDT00010010941.1">
    <property type="protein sequence ID" value="ENSDCDP00010010440.1"/>
    <property type="gene ID" value="ENSDCDG00010004632.1"/>
</dbReference>
<dbReference type="AlphaFoldDB" id="A0AAY4AQ53"/>
<organism evidence="3 4">
    <name type="scientific">Denticeps clupeoides</name>
    <name type="common">denticle herring</name>
    <dbReference type="NCBI Taxonomy" id="299321"/>
    <lineage>
        <taxon>Eukaryota</taxon>
        <taxon>Metazoa</taxon>
        <taxon>Chordata</taxon>
        <taxon>Craniata</taxon>
        <taxon>Vertebrata</taxon>
        <taxon>Euteleostomi</taxon>
        <taxon>Actinopterygii</taxon>
        <taxon>Neopterygii</taxon>
        <taxon>Teleostei</taxon>
        <taxon>Clupei</taxon>
        <taxon>Clupeiformes</taxon>
        <taxon>Denticipitoidei</taxon>
        <taxon>Denticipitidae</taxon>
        <taxon>Denticeps</taxon>
    </lineage>
</organism>
<dbReference type="InterPro" id="IPR036048">
    <property type="entry name" value="Interleukin_8-like_sf"/>
</dbReference>
<evidence type="ECO:0000259" key="2">
    <source>
        <dbReference type="SMART" id="SM00199"/>
    </source>
</evidence>
<proteinExistence type="predicted"/>
<reference evidence="3" key="2">
    <citation type="submission" date="2025-08" db="UniProtKB">
        <authorList>
            <consortium name="Ensembl"/>
        </authorList>
    </citation>
    <scope>IDENTIFICATION</scope>
</reference>
<dbReference type="InterPro" id="IPR001811">
    <property type="entry name" value="Chemokine_IL8-like_dom"/>
</dbReference>
<evidence type="ECO:0000256" key="1">
    <source>
        <dbReference type="ARBA" id="ARBA00022514"/>
    </source>
</evidence>
<dbReference type="GO" id="GO:0008009">
    <property type="term" value="F:chemokine activity"/>
    <property type="evidence" value="ECO:0007669"/>
    <property type="project" value="InterPro"/>
</dbReference>
<name>A0AAY4AQ53_9TELE</name>
<evidence type="ECO:0000313" key="3">
    <source>
        <dbReference type="Ensembl" id="ENSDCDP00010010440.1"/>
    </source>
</evidence>
<dbReference type="GO" id="GO:0005615">
    <property type="term" value="C:extracellular space"/>
    <property type="evidence" value="ECO:0007669"/>
    <property type="project" value="UniProtKB-KW"/>
</dbReference>
<feature type="domain" description="Chemokine interleukin-8-like" evidence="2">
    <location>
        <begin position="23"/>
        <end position="75"/>
    </location>
</feature>
<keyword evidence="1" id="KW-0202">Cytokine</keyword>